<keyword evidence="6" id="KW-1133">Transmembrane helix</keyword>
<dbReference type="SUPFAM" id="SSF48403">
    <property type="entry name" value="Ankyrin repeat"/>
    <property type="match status" value="1"/>
</dbReference>
<dbReference type="AlphaFoldDB" id="H2AM55"/>
<dbReference type="Pfam" id="PF12796">
    <property type="entry name" value="Ank_2"/>
    <property type="match status" value="1"/>
</dbReference>
<dbReference type="GO" id="GO:0045944">
    <property type="term" value="P:positive regulation of transcription by RNA polymerase II"/>
    <property type="evidence" value="ECO:0007669"/>
    <property type="project" value="UniProtKB-ARBA"/>
</dbReference>
<dbReference type="Pfam" id="PF01833">
    <property type="entry name" value="TIG"/>
    <property type="match status" value="1"/>
</dbReference>
<dbReference type="PROSITE" id="PS50088">
    <property type="entry name" value="ANK_REPEAT"/>
    <property type="match status" value="2"/>
</dbReference>
<keyword evidence="1" id="KW-0597">Phosphoprotein</keyword>
<dbReference type="OrthoDB" id="71307at2759"/>
<dbReference type="HOGENOM" id="CLU_004311_0_0_1"/>
<dbReference type="SMART" id="SM00248">
    <property type="entry name" value="ANK"/>
    <property type="match status" value="2"/>
</dbReference>
<dbReference type="GO" id="GO:0030466">
    <property type="term" value="P:silent mating-type cassette heterochromatin formation"/>
    <property type="evidence" value="ECO:0007669"/>
    <property type="project" value="UniProtKB-ARBA"/>
</dbReference>
<dbReference type="InterPro" id="IPR002909">
    <property type="entry name" value="IPT_dom"/>
</dbReference>
<accession>H2AM55</accession>
<dbReference type="GO" id="GO:0033554">
    <property type="term" value="P:cellular response to stress"/>
    <property type="evidence" value="ECO:0007669"/>
    <property type="project" value="UniProtKB-ARBA"/>
</dbReference>
<dbReference type="GeneID" id="13882186"/>
<dbReference type="GO" id="GO:0005634">
    <property type="term" value="C:nucleus"/>
    <property type="evidence" value="ECO:0007669"/>
    <property type="project" value="UniProtKB-ARBA"/>
</dbReference>
<dbReference type="FunFam" id="2.60.40.10:FF:001880">
    <property type="entry name" value="Mga2p"/>
    <property type="match status" value="1"/>
</dbReference>
<feature type="compositionally biased region" description="Polar residues" evidence="5">
    <location>
        <begin position="868"/>
        <end position="883"/>
    </location>
</feature>
<evidence type="ECO:0000256" key="1">
    <source>
        <dbReference type="ARBA" id="ARBA00022553"/>
    </source>
</evidence>
<name>H2AM55_KAZAF</name>
<dbReference type="KEGG" id="kaf:KAFR_0A00170"/>
<dbReference type="RefSeq" id="XP_003954590.1">
    <property type="nucleotide sequence ID" value="XM_003954541.1"/>
</dbReference>
<dbReference type="InterPro" id="IPR014756">
    <property type="entry name" value="Ig_E-set"/>
</dbReference>
<dbReference type="eggNOG" id="KOG3836">
    <property type="taxonomic scope" value="Eukaryota"/>
</dbReference>
<dbReference type="CDD" id="cd00102">
    <property type="entry name" value="IPT"/>
    <property type="match status" value="1"/>
</dbReference>
<feature type="region of interest" description="Disordered" evidence="5">
    <location>
        <begin position="832"/>
        <end position="893"/>
    </location>
</feature>
<evidence type="ECO:0000256" key="2">
    <source>
        <dbReference type="ARBA" id="ARBA00022737"/>
    </source>
</evidence>
<dbReference type="InParanoid" id="H2AM55"/>
<feature type="domain" description="IPT/TIG" evidence="7">
    <location>
        <begin position="497"/>
        <end position="600"/>
    </location>
</feature>
<dbReference type="Gene3D" id="2.60.40.10">
    <property type="entry name" value="Immunoglobulins"/>
    <property type="match status" value="1"/>
</dbReference>
<keyword evidence="6" id="KW-0472">Membrane</keyword>
<reference evidence="8 9" key="1">
    <citation type="journal article" date="2011" name="Proc. Natl. Acad. Sci. U.S.A.">
        <title>Evolutionary erosion of yeast sex chromosomes by mating-type switching accidents.</title>
        <authorList>
            <person name="Gordon J.L."/>
            <person name="Armisen D."/>
            <person name="Proux-Wera E."/>
            <person name="Oheigeartaigh S.S."/>
            <person name="Byrne K.P."/>
            <person name="Wolfe K.H."/>
        </authorList>
    </citation>
    <scope>NUCLEOTIDE SEQUENCE [LARGE SCALE GENOMIC DNA]</scope>
    <source>
        <strain evidence="9">ATCC 22294 / BCRC 22015 / CBS 2517 / CECT 1963 / NBRC 1671 / NRRL Y-8276</strain>
    </source>
</reference>
<evidence type="ECO:0000259" key="7">
    <source>
        <dbReference type="SMART" id="SM00429"/>
    </source>
</evidence>
<dbReference type="Pfam" id="PF25603">
    <property type="entry name" value="SPT23_MGA2_DBD"/>
    <property type="match status" value="1"/>
</dbReference>
<dbReference type="SUPFAM" id="SSF81296">
    <property type="entry name" value="E set domains"/>
    <property type="match status" value="1"/>
</dbReference>
<protein>
    <recommendedName>
        <fullName evidence="7">IPT/TIG domain-containing protein</fullName>
    </recommendedName>
</protein>
<evidence type="ECO:0000256" key="5">
    <source>
        <dbReference type="SAM" id="MobiDB-lite"/>
    </source>
</evidence>
<dbReference type="InterPro" id="IPR036770">
    <property type="entry name" value="Ankyrin_rpt-contain_sf"/>
</dbReference>
<dbReference type="InterPro" id="IPR057962">
    <property type="entry name" value="SPT23_MGA2_DBD"/>
</dbReference>
<keyword evidence="9" id="KW-1185">Reference proteome</keyword>
<dbReference type="GO" id="GO:2001280">
    <property type="term" value="P:positive regulation of unsaturated fatty acid biosynthetic process"/>
    <property type="evidence" value="ECO:0007669"/>
    <property type="project" value="UniProtKB-ARBA"/>
</dbReference>
<organism evidence="8 9">
    <name type="scientific">Kazachstania africana (strain ATCC 22294 / BCRC 22015 / CBS 2517 / CECT 1963 / NBRC 1671 / NRRL Y-8276)</name>
    <name type="common">Yeast</name>
    <name type="synonym">Kluyveromyces africanus</name>
    <dbReference type="NCBI Taxonomy" id="1071382"/>
    <lineage>
        <taxon>Eukaryota</taxon>
        <taxon>Fungi</taxon>
        <taxon>Dikarya</taxon>
        <taxon>Ascomycota</taxon>
        <taxon>Saccharomycotina</taxon>
        <taxon>Saccharomycetes</taxon>
        <taxon>Saccharomycetales</taxon>
        <taxon>Saccharomycetaceae</taxon>
        <taxon>Kazachstania</taxon>
    </lineage>
</organism>
<dbReference type="PANTHER" id="PTHR24180:SF45">
    <property type="entry name" value="POLY [ADP-RIBOSE] POLYMERASE TANKYRASE"/>
    <property type="match status" value="1"/>
</dbReference>
<dbReference type="EMBL" id="HE650821">
    <property type="protein sequence ID" value="CCF55455.1"/>
    <property type="molecule type" value="Genomic_DNA"/>
</dbReference>
<evidence type="ECO:0000256" key="3">
    <source>
        <dbReference type="ARBA" id="ARBA00023043"/>
    </source>
</evidence>
<dbReference type="InterPro" id="IPR013783">
    <property type="entry name" value="Ig-like_fold"/>
</dbReference>
<evidence type="ECO:0000313" key="9">
    <source>
        <dbReference type="Proteomes" id="UP000005220"/>
    </source>
</evidence>
<sequence>METILGEDYVNREAPENYETVHSHDREEEEGEEHDDILNLNGDTFLDQYTYMFPQDGNDHSSSLARLGQHDDNEFINSFIDVDTQNHHEDPFHTIPAIITKAAVASEQTSANDSVDEHEKFQSFLENTILFGRKQPLTNNMNSEEQSRNLYNLLNIDETKLPQKLSIEGLPDATRVENQLKLTFKLSPSSDKFMIHLPNNAISREKFYLNKDINQYPETLRKQLLFLDAFLLDYASNSLIQACAKCVNRECRRAARRKSGLSDNLLWCNNDNRNAVLFNSKQILFAKNHTSERQFETVARIVCYCRHHKSNDGFKILFALKDNENNLVAKGLSKRIWLTDKKAVTSSDISNTVDEQVPTLSNTLRTDSQAYTSNSNSETSNQYYDAEPTFALPTNTRIMNGSRVNSLNVPFRNIPSPTSLSEGGNESISSEYLNNYNDYASSSVTTHSFMNSNRSSRKRSKNERQVIPSTFNPVNNLHQIHFTNIDLPSQNVPENSEPAIQRVIPSKGPVNGGTEVTLLGSHFKEGLEIRFGDNLALSTQCWSTTTIVTYLPPANTAGQVYVTVKDPSSQSSRQAMANFGSFGQNASNNDPSKKAIFTYVDETDRQLIELALQIVGLKMNGKLEDARNVAKRIVGDDNNNSTSSPGSKISPINDVYNMGTSCALSDENLIIKVINSLNKTTSNFSMCDSVGRTLLHLASLKGYYDLTSTLIQSGARIDDKDSFGFTPLHFACINGSYQVIRLLLNCQSNPNVKSSNHLSPKDLFIKNHQPSENDFFKIIDVLDNFTEFSNMHFNRKASQTSFDSSIFQESAKGVEPASVNFENLRHDTDLVDDDCDFEDNNELSHSDGSYSEGSCSESEEETTGASEVDSSLQISNSNSNATPENENGNSTNEGSLWVRVLNRINDDLPKYEDLFPGLGLNSDKNNQKNSDVTSIHTTISTSNEESHVSSEDEEEALQRKFNIFFINNKRTFQNDKMLQFFWLPLALLLLTWAVLFIFSANEDSQIVQLSNLITSYLRVGLGKIILGNQRMKRSLKDKFSNFQNTGKLNDLIVG</sequence>
<feature type="repeat" description="ANK" evidence="4">
    <location>
        <begin position="723"/>
        <end position="755"/>
    </location>
</feature>
<dbReference type="InterPro" id="IPR002110">
    <property type="entry name" value="Ankyrin_rpt"/>
</dbReference>
<dbReference type="PROSITE" id="PS50297">
    <property type="entry name" value="ANK_REP_REGION"/>
    <property type="match status" value="2"/>
</dbReference>
<keyword evidence="2" id="KW-0677">Repeat</keyword>
<gene>
    <name evidence="8" type="primary">KAFR0A00170</name>
    <name evidence="8" type="ORF">KAFR_0A00170</name>
</gene>
<evidence type="ECO:0000256" key="6">
    <source>
        <dbReference type="SAM" id="Phobius"/>
    </source>
</evidence>
<dbReference type="InterPro" id="IPR051637">
    <property type="entry name" value="Ank_repeat_dom-contain_49"/>
</dbReference>
<proteinExistence type="predicted"/>
<keyword evidence="6" id="KW-0812">Transmembrane</keyword>
<keyword evidence="3 4" id="KW-0040">ANK repeat</keyword>
<dbReference type="FunCoup" id="H2AM55">
    <property type="interactions" value="973"/>
</dbReference>
<dbReference type="PANTHER" id="PTHR24180">
    <property type="entry name" value="CYCLIN-DEPENDENT KINASE INHIBITOR 2C-RELATED"/>
    <property type="match status" value="1"/>
</dbReference>
<feature type="repeat" description="ANK" evidence="4">
    <location>
        <begin position="690"/>
        <end position="722"/>
    </location>
</feature>
<dbReference type="SMART" id="SM00429">
    <property type="entry name" value="IPT"/>
    <property type="match status" value="1"/>
</dbReference>
<evidence type="ECO:0000313" key="8">
    <source>
        <dbReference type="EMBL" id="CCF55455.1"/>
    </source>
</evidence>
<feature type="transmembrane region" description="Helical" evidence="6">
    <location>
        <begin position="980"/>
        <end position="1000"/>
    </location>
</feature>
<dbReference type="GO" id="GO:0005789">
    <property type="term" value="C:endoplasmic reticulum membrane"/>
    <property type="evidence" value="ECO:0007669"/>
    <property type="project" value="UniProtKB-ARBA"/>
</dbReference>
<dbReference type="STRING" id="1071382.H2AM55"/>
<feature type="compositionally biased region" description="Low complexity" evidence="5">
    <location>
        <begin position="846"/>
        <end position="856"/>
    </location>
</feature>
<feature type="compositionally biased region" description="Acidic residues" evidence="5">
    <location>
        <begin position="832"/>
        <end position="841"/>
    </location>
</feature>
<evidence type="ECO:0000256" key="4">
    <source>
        <dbReference type="PROSITE-ProRule" id="PRU00023"/>
    </source>
</evidence>
<dbReference type="Gene3D" id="1.25.40.20">
    <property type="entry name" value="Ankyrin repeat-containing domain"/>
    <property type="match status" value="1"/>
</dbReference>
<feature type="compositionally biased region" description="Low complexity" evidence="5">
    <location>
        <begin position="884"/>
        <end position="893"/>
    </location>
</feature>
<dbReference type="Proteomes" id="UP000005220">
    <property type="component" value="Chromosome 1"/>
</dbReference>